<dbReference type="SUPFAM" id="SSF48576">
    <property type="entry name" value="Terpenoid synthases"/>
    <property type="match status" value="1"/>
</dbReference>
<dbReference type="InterPro" id="IPR000092">
    <property type="entry name" value="Polyprenyl_synt"/>
</dbReference>
<dbReference type="PANTHER" id="PTHR43281">
    <property type="entry name" value="FARNESYL DIPHOSPHATE SYNTHASE"/>
    <property type="match status" value="1"/>
</dbReference>
<reference evidence="8 9" key="1">
    <citation type="submission" date="2006-11" db="EMBL/GenBank/DDBJ databases">
        <authorList>
            <consortium name="Laboratoire de Microbiologie (Universite Bourgogne)"/>
            <consortium name="GENOME Express"/>
            <consortium name="UMR Oenologie Ampelologie (Universite Bordeaux 2)"/>
            <person name="Guzzo J."/>
        </authorList>
    </citation>
    <scope>NUCLEOTIDE SEQUENCE [LARGE SCALE GENOMIC DNA]</scope>
    <source>
        <strain evidence="8 9">ATCC BAA-1163</strain>
    </source>
</reference>
<name>A0NIZ6_OENOE</name>
<proteinExistence type="inferred from homology"/>
<evidence type="ECO:0000256" key="4">
    <source>
        <dbReference type="ARBA" id="ARBA00022723"/>
    </source>
</evidence>
<sequence>MTRMKFKDFSNRYLPEINNDLSNYFADRDDDIFRMITYALNSTGKRLRPLLTLATFAAAGNVINDSTIEAATAVEFVHAYSLVHDDLPEMDDDTKRRNQSSTWKKFGVGNAVLVGDGLLTEAFKKISNLSLPESIRLRLIYNLALAAGPDNMVRGQQYDLFSQDKVESIDDLEFIHLMKTGALMTYAATAGGILAGLSDDKLRALNIYGANLGIAFQIKDDLRDIKQDEEENKKSFPRLIGVQKSQAELEEHLKISANAIKEIPDFQNTVLLDLLDRI</sequence>
<comment type="caution">
    <text evidence="8">The sequence shown here is derived from an EMBL/GenBank/DDBJ whole genome shotgun (WGS) entry which is preliminary data.</text>
</comment>
<keyword evidence="3 7" id="KW-0808">Transferase</keyword>
<comment type="cofactor">
    <cofactor evidence="1">
        <name>Mg(2+)</name>
        <dbReference type="ChEBI" id="CHEBI:18420"/>
    </cofactor>
</comment>
<dbReference type="CDD" id="cd00685">
    <property type="entry name" value="Trans_IPPS_HT"/>
    <property type="match status" value="1"/>
</dbReference>
<protein>
    <submittedName>
        <fullName evidence="8">Geranyltranstransferase, farnesyl-diphosphate synthase</fullName>
    </submittedName>
</protein>
<evidence type="ECO:0000256" key="6">
    <source>
        <dbReference type="ARBA" id="ARBA00023229"/>
    </source>
</evidence>
<dbReference type="AlphaFoldDB" id="A0NIZ6"/>
<dbReference type="PROSITE" id="PS00444">
    <property type="entry name" value="POLYPRENYL_SYNTHASE_2"/>
    <property type="match status" value="1"/>
</dbReference>
<dbReference type="GO" id="GO:0008299">
    <property type="term" value="P:isoprenoid biosynthetic process"/>
    <property type="evidence" value="ECO:0007669"/>
    <property type="project" value="UniProtKB-KW"/>
</dbReference>
<evidence type="ECO:0000256" key="5">
    <source>
        <dbReference type="ARBA" id="ARBA00022842"/>
    </source>
</evidence>
<dbReference type="Pfam" id="PF00348">
    <property type="entry name" value="polyprenyl_synt"/>
    <property type="match status" value="1"/>
</dbReference>
<organism evidence="8 9">
    <name type="scientific">Oenococcus oeni ATCC BAA-1163</name>
    <dbReference type="NCBI Taxonomy" id="379360"/>
    <lineage>
        <taxon>Bacteria</taxon>
        <taxon>Bacillati</taxon>
        <taxon>Bacillota</taxon>
        <taxon>Bacilli</taxon>
        <taxon>Lactobacillales</taxon>
        <taxon>Lactobacillaceae</taxon>
        <taxon>Oenococcus</taxon>
    </lineage>
</organism>
<accession>A0NIZ6</accession>
<comment type="similarity">
    <text evidence="2 7">Belongs to the FPP/GGPP synthase family.</text>
</comment>
<evidence type="ECO:0000256" key="1">
    <source>
        <dbReference type="ARBA" id="ARBA00001946"/>
    </source>
</evidence>
<keyword evidence="6" id="KW-0414">Isoprene biosynthesis</keyword>
<dbReference type="PANTHER" id="PTHR43281:SF1">
    <property type="entry name" value="FARNESYL DIPHOSPHATE SYNTHASE"/>
    <property type="match status" value="1"/>
</dbReference>
<evidence type="ECO:0000313" key="9">
    <source>
        <dbReference type="Proteomes" id="UP000003346"/>
    </source>
</evidence>
<evidence type="ECO:0000256" key="7">
    <source>
        <dbReference type="RuleBase" id="RU004466"/>
    </source>
</evidence>
<dbReference type="HOGENOM" id="CLU_014015_0_1_9"/>
<keyword evidence="5" id="KW-0460">Magnesium</keyword>
<evidence type="ECO:0000313" key="8">
    <source>
        <dbReference type="EMBL" id="EAV39578.1"/>
    </source>
</evidence>
<dbReference type="EMBL" id="AAUV01000048">
    <property type="protein sequence ID" value="EAV39578.1"/>
    <property type="molecule type" value="Genomic_DNA"/>
</dbReference>
<dbReference type="InterPro" id="IPR033749">
    <property type="entry name" value="Polyprenyl_synt_CS"/>
</dbReference>
<dbReference type="Gene3D" id="1.10.600.10">
    <property type="entry name" value="Farnesyl Diphosphate Synthase"/>
    <property type="match status" value="1"/>
</dbReference>
<dbReference type="SFLD" id="SFLDS00005">
    <property type="entry name" value="Isoprenoid_Synthase_Type_I"/>
    <property type="match status" value="1"/>
</dbReference>
<dbReference type="Proteomes" id="UP000003346">
    <property type="component" value="Unassembled WGS sequence"/>
</dbReference>
<evidence type="ECO:0000256" key="3">
    <source>
        <dbReference type="ARBA" id="ARBA00022679"/>
    </source>
</evidence>
<keyword evidence="4" id="KW-0479">Metal-binding</keyword>
<evidence type="ECO:0000256" key="2">
    <source>
        <dbReference type="ARBA" id="ARBA00006706"/>
    </source>
</evidence>
<dbReference type="InterPro" id="IPR008949">
    <property type="entry name" value="Isoprenoid_synthase_dom_sf"/>
</dbReference>
<gene>
    <name evidence="8" type="ORF">OENOO_53059</name>
</gene>
<dbReference type="GO" id="GO:0046872">
    <property type="term" value="F:metal ion binding"/>
    <property type="evidence" value="ECO:0007669"/>
    <property type="project" value="UniProtKB-KW"/>
</dbReference>
<dbReference type="GO" id="GO:0004659">
    <property type="term" value="F:prenyltransferase activity"/>
    <property type="evidence" value="ECO:0007669"/>
    <property type="project" value="InterPro"/>
</dbReference>